<dbReference type="InterPro" id="IPR001347">
    <property type="entry name" value="SIS_dom"/>
</dbReference>
<dbReference type="Proteomes" id="UP000266745">
    <property type="component" value="Chromosome"/>
</dbReference>
<sequence>MNTIDAFTHDMYLQLDYLAKFVSQKSKLGKNMIFCGSGDSLCAGMLAEAFSDYAVRACDPLEFTQNKTLARTSRAYFVSISGNTISNIHAAKLAKHSIAITRNPTSKLGKTCDGIIPLDYTDSKVLTAGSIGFLASALTCISLVYDFKIKNPKRIFNLAKAASQKITLSNQIYILGNQHTYPIAMYMSAKLGEILGMNSHYEKIEQFSHMGLFTAKSGDTIITLEPKNTYISHLSSNLKKLGLNVYNPSIQSKNKIDQVLFYIFVSQFVTLNMARKKRIKECYFISQKNVRAASSDMIY</sequence>
<reference evidence="2 3" key="1">
    <citation type="journal article" date="2016" name="Sci. Rep.">
        <title>A novel ammonia-oxidizing archaeon from wastewater treatment plant: Its enrichment, physiological and genomic characteristics.</title>
        <authorList>
            <person name="Li Y."/>
            <person name="Ding K."/>
            <person name="Wen X."/>
            <person name="Zhang B."/>
            <person name="Shen B."/>
            <person name="Yang Y."/>
        </authorList>
    </citation>
    <scope>NUCLEOTIDE SEQUENCE [LARGE SCALE GENOMIC DNA]</scope>
    <source>
        <strain evidence="2 3">SAT1</strain>
    </source>
</reference>
<dbReference type="OrthoDB" id="34358at2157"/>
<dbReference type="InterPro" id="IPR046348">
    <property type="entry name" value="SIS_dom_sf"/>
</dbReference>
<proteinExistence type="predicted"/>
<dbReference type="GO" id="GO:0097367">
    <property type="term" value="F:carbohydrate derivative binding"/>
    <property type="evidence" value="ECO:0007669"/>
    <property type="project" value="InterPro"/>
</dbReference>
<gene>
    <name evidence="2" type="ORF">SU86_002405</name>
</gene>
<dbReference type="Gene3D" id="3.40.50.10490">
    <property type="entry name" value="Glucose-6-phosphate isomerase like protein, domain 1"/>
    <property type="match status" value="2"/>
</dbReference>
<feature type="domain" description="SIS" evidence="1">
    <location>
        <begin position="167"/>
        <end position="225"/>
    </location>
</feature>
<evidence type="ECO:0000259" key="1">
    <source>
        <dbReference type="Pfam" id="PF01380"/>
    </source>
</evidence>
<keyword evidence="3" id="KW-1185">Reference proteome</keyword>
<evidence type="ECO:0000313" key="2">
    <source>
        <dbReference type="EMBL" id="AJZ75427.1"/>
    </source>
</evidence>
<dbReference type="STRING" id="1603555.SU86_002405"/>
<dbReference type="KEGG" id="tah:SU86_002405"/>
<dbReference type="GO" id="GO:1901135">
    <property type="term" value="P:carbohydrate derivative metabolic process"/>
    <property type="evidence" value="ECO:0007669"/>
    <property type="project" value="InterPro"/>
</dbReference>
<evidence type="ECO:0000313" key="3">
    <source>
        <dbReference type="Proteomes" id="UP000266745"/>
    </source>
</evidence>
<dbReference type="EMBL" id="CP011097">
    <property type="protein sequence ID" value="AJZ75427.1"/>
    <property type="molecule type" value="Genomic_DNA"/>
</dbReference>
<dbReference type="AlphaFoldDB" id="A0A3G1B621"/>
<protein>
    <recommendedName>
        <fullName evidence="1">SIS domain-containing protein</fullName>
    </recommendedName>
</protein>
<dbReference type="SUPFAM" id="SSF53697">
    <property type="entry name" value="SIS domain"/>
    <property type="match status" value="1"/>
</dbReference>
<organism evidence="2 3">
    <name type="scientific">Candidatus Nitrosotenuis cloacae</name>
    <dbReference type="NCBI Taxonomy" id="1603555"/>
    <lineage>
        <taxon>Archaea</taxon>
        <taxon>Nitrososphaerota</taxon>
        <taxon>Candidatus Nitrosotenuis</taxon>
    </lineage>
</organism>
<accession>A0A3G1B621</accession>
<name>A0A3G1B621_9ARCH</name>
<dbReference type="Pfam" id="PF01380">
    <property type="entry name" value="SIS"/>
    <property type="match status" value="1"/>
</dbReference>
<dbReference type="GeneID" id="24875238"/>
<dbReference type="RefSeq" id="WP_048188039.1">
    <property type="nucleotide sequence ID" value="NZ_CP011097.1"/>
</dbReference>